<dbReference type="AlphaFoldDB" id="A0A8D5AGG2"/>
<dbReference type="RefSeq" id="WP_221048374.1">
    <property type="nucleotide sequence ID" value="NZ_AP019782.1"/>
</dbReference>
<keyword evidence="1" id="KW-0732">Signal</keyword>
<dbReference type="KEGG" id="moz:MoryE10_09540"/>
<evidence type="ECO:0000256" key="1">
    <source>
        <dbReference type="SAM" id="SignalP"/>
    </source>
</evidence>
<feature type="chain" id="PRO_5034088834" description="Lipoprotein" evidence="1">
    <location>
        <begin position="18"/>
        <end position="205"/>
    </location>
</feature>
<evidence type="ECO:0008006" key="4">
    <source>
        <dbReference type="Google" id="ProtNLM"/>
    </source>
</evidence>
<name>A0A8D5AGG2_9GAMM</name>
<dbReference type="PROSITE" id="PS51257">
    <property type="entry name" value="PROKAR_LIPOPROTEIN"/>
    <property type="match status" value="1"/>
</dbReference>
<dbReference type="EMBL" id="AP019782">
    <property type="protein sequence ID" value="BBL70348.1"/>
    <property type="molecule type" value="Genomic_DNA"/>
</dbReference>
<gene>
    <name evidence="2" type="ORF">MoryE10_09540</name>
</gene>
<evidence type="ECO:0000313" key="3">
    <source>
        <dbReference type="Proteomes" id="UP000824988"/>
    </source>
</evidence>
<sequence>MKIVALILLAASLSGCAGQSAIGQKYNYAGASLTLPYTGAPLVVGVQDRRPYIVSHNKSPDFVGLQRAAVGIPYDIHTASGAPLADDMAKTLAGALRGATPVSIGSNLSRADAIRTLHADGKRAVLLTLNEWRSDAYVGATLHYDMEMEALGADGHTLASARIHGSEAVDDTAPHPTGYPGFNAPSAVPRHLEALFGQISPALTQ</sequence>
<keyword evidence="3" id="KW-1185">Reference proteome</keyword>
<accession>A0A8D5AGG2</accession>
<reference evidence="2" key="1">
    <citation type="submission" date="2019-06" db="EMBL/GenBank/DDBJ databases">
        <title>Complete genome sequence of Methylogaea oryzae strain JCM16910.</title>
        <authorList>
            <person name="Asakawa S."/>
        </authorList>
    </citation>
    <scope>NUCLEOTIDE SEQUENCE</scope>
    <source>
        <strain evidence="2">E10</strain>
    </source>
</reference>
<feature type="signal peptide" evidence="1">
    <location>
        <begin position="1"/>
        <end position="17"/>
    </location>
</feature>
<proteinExistence type="predicted"/>
<dbReference type="Proteomes" id="UP000824988">
    <property type="component" value="Chromosome"/>
</dbReference>
<protein>
    <recommendedName>
        <fullName evidence="4">Lipoprotein</fullName>
    </recommendedName>
</protein>
<organism evidence="2 3">
    <name type="scientific">Methylogaea oryzae</name>
    <dbReference type="NCBI Taxonomy" id="1295382"/>
    <lineage>
        <taxon>Bacteria</taxon>
        <taxon>Pseudomonadati</taxon>
        <taxon>Pseudomonadota</taxon>
        <taxon>Gammaproteobacteria</taxon>
        <taxon>Methylococcales</taxon>
        <taxon>Methylococcaceae</taxon>
        <taxon>Methylogaea</taxon>
    </lineage>
</organism>
<evidence type="ECO:0000313" key="2">
    <source>
        <dbReference type="EMBL" id="BBL70348.1"/>
    </source>
</evidence>